<name>A0A6A6IA97_9PLEO</name>
<dbReference type="RefSeq" id="XP_033682305.1">
    <property type="nucleotide sequence ID" value="XM_033835651.1"/>
</dbReference>
<sequence length="977" mass="110292">MANSQLDWTDLEHDSGIDQALMRRWHEALERCKAKLEDEDRKIAESFRTPDAILRDLEHVQRQQQNDNWMAHLGFQLSPFLKSLQAFTTCFVISMLPHSVETSFAWGVFSVVLRLVYMTEQRARKVSEILNSLRKVLLKVNRFAGGQLAKEEEVKEALVEIYVRLLEFWVRLGKELRKDPNGKLPHSTLKDITGALTQTLVDIEASYDAMRELAEYYQSFKIDQLQHALDDGCVTFPVFLLPIPENPQFFGREAELKRMHEHLDPKTRGSRLRCFTIYGMGGVGKTQIAAAYAYRYGHSDDNNAYKAVLWIASENDASMRKSFIDIALALQLPGISVASSPELVIRTVQDWLKKIDEAWLLIYDNAEKWTDIHPGFWPLPGTVGSIIVTSRDFALANSPASDGIELTKLSRQESRDFVDSLLRDWESDSKEEQEALDQLLAQLDGLPLALHQISSLICADGSSVRDFLEDYNEHADEVHQDRAGGHSPYYPHSIDTVWSLTCQRISSSETPEDSFLLGIICVLSPDGIPEKLFQPPRDLQVPGDDAGLCANGRRLRQHLRSLRSTGMISLSKSSIRIHRLSQAAFLKHVQHEARVTIFEAASVLVNAAFPKQHLGDPLFEHWGACSQYLTHAQSLARHWDTAQAQGYPIQASEHFIQLLSHASWYLHEIQDYNNGLKLVDTGIRAAGDSHEALVAHLLNTRGVMSIRRYEYEFAKEALTKALEVRIRIYGNAHQETGDTRQNLASLTAARGFYAEAYQLYKDAEAATTEHSFNEKRLAACQYAANYGRCLTMQGEYEGARKNLVKSRDILKKGADNPIFRRAIEYCFGNLNLAEGKLNEARTNYLECLNGYDDLIKDKNRPLTCGCHIKLASIAMEHNHPEIAIREITSAVKVAQGSNAQGDIGRVLLSKLEYMKRYPRQRPSGFESIGELELKVQAVAHNLEASASLPPPTSANEGNATFHEPGKVFEFFIPWQAR</sequence>
<dbReference type="Gene3D" id="3.40.50.300">
    <property type="entry name" value="P-loop containing nucleotide triphosphate hydrolases"/>
    <property type="match status" value="1"/>
</dbReference>
<accession>A0A6A6IA97</accession>
<dbReference type="Pfam" id="PF24809">
    <property type="entry name" value="DUF7708"/>
    <property type="match status" value="1"/>
</dbReference>
<evidence type="ECO:0000259" key="1">
    <source>
        <dbReference type="Pfam" id="PF00931"/>
    </source>
</evidence>
<dbReference type="EMBL" id="ML987197">
    <property type="protein sequence ID" value="KAF2247301.1"/>
    <property type="molecule type" value="Genomic_DNA"/>
</dbReference>
<dbReference type="PRINTS" id="PR00364">
    <property type="entry name" value="DISEASERSIST"/>
</dbReference>
<reference evidence="3" key="1">
    <citation type="journal article" date="2020" name="Stud. Mycol.">
        <title>101 Dothideomycetes genomes: a test case for predicting lifestyles and emergence of pathogens.</title>
        <authorList>
            <person name="Haridas S."/>
            <person name="Albert R."/>
            <person name="Binder M."/>
            <person name="Bloem J."/>
            <person name="Labutti K."/>
            <person name="Salamov A."/>
            <person name="Andreopoulos B."/>
            <person name="Baker S."/>
            <person name="Barry K."/>
            <person name="Bills G."/>
            <person name="Bluhm B."/>
            <person name="Cannon C."/>
            <person name="Castanera R."/>
            <person name="Culley D."/>
            <person name="Daum C."/>
            <person name="Ezra D."/>
            <person name="Gonzalez J."/>
            <person name="Henrissat B."/>
            <person name="Kuo A."/>
            <person name="Liang C."/>
            <person name="Lipzen A."/>
            <person name="Lutzoni F."/>
            <person name="Magnuson J."/>
            <person name="Mondo S."/>
            <person name="Nolan M."/>
            <person name="Ohm R."/>
            <person name="Pangilinan J."/>
            <person name="Park H.-J."/>
            <person name="Ramirez L."/>
            <person name="Alfaro M."/>
            <person name="Sun H."/>
            <person name="Tritt A."/>
            <person name="Yoshinaga Y."/>
            <person name="Zwiers L.-H."/>
            <person name="Turgeon B."/>
            <person name="Goodwin S."/>
            <person name="Spatafora J."/>
            <person name="Crous P."/>
            <person name="Grigoriev I."/>
        </authorList>
    </citation>
    <scope>NUCLEOTIDE SEQUENCE</scope>
    <source>
        <strain evidence="3">CBS 122368</strain>
    </source>
</reference>
<dbReference type="PANTHER" id="PTHR35205">
    <property type="entry name" value="NB-ARC AND TPR DOMAIN PROTEIN"/>
    <property type="match status" value="1"/>
</dbReference>
<dbReference type="OrthoDB" id="3799082at2759"/>
<dbReference type="GO" id="GO:0043531">
    <property type="term" value="F:ADP binding"/>
    <property type="evidence" value="ECO:0007669"/>
    <property type="project" value="InterPro"/>
</dbReference>
<dbReference type="SUPFAM" id="SSF52540">
    <property type="entry name" value="P-loop containing nucleoside triphosphate hydrolases"/>
    <property type="match status" value="1"/>
</dbReference>
<feature type="domain" description="DUF7708" evidence="2">
    <location>
        <begin position="102"/>
        <end position="218"/>
    </location>
</feature>
<dbReference type="AlphaFoldDB" id="A0A6A6IA97"/>
<keyword evidence="4" id="KW-1185">Reference proteome</keyword>
<dbReference type="InterPro" id="IPR002182">
    <property type="entry name" value="NB-ARC"/>
</dbReference>
<dbReference type="GeneID" id="54588981"/>
<gene>
    <name evidence="3" type="ORF">BU26DRAFT_606276</name>
</gene>
<dbReference type="Gene3D" id="1.25.40.10">
    <property type="entry name" value="Tetratricopeptide repeat domain"/>
    <property type="match status" value="1"/>
</dbReference>
<organism evidence="3 4">
    <name type="scientific">Trematosphaeria pertusa</name>
    <dbReference type="NCBI Taxonomy" id="390896"/>
    <lineage>
        <taxon>Eukaryota</taxon>
        <taxon>Fungi</taxon>
        <taxon>Dikarya</taxon>
        <taxon>Ascomycota</taxon>
        <taxon>Pezizomycotina</taxon>
        <taxon>Dothideomycetes</taxon>
        <taxon>Pleosporomycetidae</taxon>
        <taxon>Pleosporales</taxon>
        <taxon>Massarineae</taxon>
        <taxon>Trematosphaeriaceae</taxon>
        <taxon>Trematosphaeria</taxon>
    </lineage>
</organism>
<dbReference type="SUPFAM" id="SSF48452">
    <property type="entry name" value="TPR-like"/>
    <property type="match status" value="1"/>
</dbReference>
<feature type="domain" description="NB-ARC" evidence="1">
    <location>
        <begin position="253"/>
        <end position="418"/>
    </location>
</feature>
<evidence type="ECO:0000313" key="4">
    <source>
        <dbReference type="Proteomes" id="UP000800094"/>
    </source>
</evidence>
<dbReference type="PANTHER" id="PTHR35205:SF1">
    <property type="entry name" value="ZU5 DOMAIN-CONTAINING PROTEIN"/>
    <property type="match status" value="1"/>
</dbReference>
<dbReference type="Pfam" id="PF00931">
    <property type="entry name" value="NB-ARC"/>
    <property type="match status" value="1"/>
</dbReference>
<dbReference type="InterPro" id="IPR011990">
    <property type="entry name" value="TPR-like_helical_dom_sf"/>
</dbReference>
<dbReference type="InterPro" id="IPR027417">
    <property type="entry name" value="P-loop_NTPase"/>
</dbReference>
<dbReference type="InterPro" id="IPR056125">
    <property type="entry name" value="DUF7708"/>
</dbReference>
<proteinExistence type="predicted"/>
<protein>
    <submittedName>
        <fullName evidence="3">Uncharacterized protein</fullName>
    </submittedName>
</protein>
<evidence type="ECO:0000313" key="3">
    <source>
        <dbReference type="EMBL" id="KAF2247301.1"/>
    </source>
</evidence>
<evidence type="ECO:0000259" key="2">
    <source>
        <dbReference type="Pfam" id="PF24809"/>
    </source>
</evidence>
<dbReference type="Proteomes" id="UP000800094">
    <property type="component" value="Unassembled WGS sequence"/>
</dbReference>